<keyword evidence="3" id="KW-1185">Reference proteome</keyword>
<reference evidence="2" key="2">
    <citation type="submission" date="2023-05" db="EMBL/GenBank/DDBJ databases">
        <authorList>
            <consortium name="Lawrence Berkeley National Laboratory"/>
            <person name="Steindorff A."/>
            <person name="Hensen N."/>
            <person name="Bonometti L."/>
            <person name="Westerberg I."/>
            <person name="Brannstrom I.O."/>
            <person name="Guillou S."/>
            <person name="Cros-Aarteil S."/>
            <person name="Calhoun S."/>
            <person name="Haridas S."/>
            <person name="Kuo A."/>
            <person name="Mondo S."/>
            <person name="Pangilinan J."/>
            <person name="Riley R."/>
            <person name="Labutti K."/>
            <person name="Andreopoulos B."/>
            <person name="Lipzen A."/>
            <person name="Chen C."/>
            <person name="Yanf M."/>
            <person name="Daum C."/>
            <person name="Ng V."/>
            <person name="Clum A."/>
            <person name="Ohm R."/>
            <person name="Martin F."/>
            <person name="Silar P."/>
            <person name="Natvig D."/>
            <person name="Lalanne C."/>
            <person name="Gautier V."/>
            <person name="Ament-Velasquez S.L."/>
            <person name="Kruys A."/>
            <person name="Hutchinson M.I."/>
            <person name="Powell A.J."/>
            <person name="Barry K."/>
            <person name="Miller A.N."/>
            <person name="Grigoriev I.V."/>
            <person name="Debuchy R."/>
            <person name="Gladieux P."/>
            <person name="Thoren M.H."/>
            <person name="Johannesson H."/>
        </authorList>
    </citation>
    <scope>NUCLEOTIDE SEQUENCE</scope>
    <source>
        <strain evidence="2">CBS 757.83</strain>
    </source>
</reference>
<organism evidence="2 3">
    <name type="scientific">Parathielavia hyrcaniae</name>
    <dbReference type="NCBI Taxonomy" id="113614"/>
    <lineage>
        <taxon>Eukaryota</taxon>
        <taxon>Fungi</taxon>
        <taxon>Dikarya</taxon>
        <taxon>Ascomycota</taxon>
        <taxon>Pezizomycotina</taxon>
        <taxon>Sordariomycetes</taxon>
        <taxon>Sordariomycetidae</taxon>
        <taxon>Sordariales</taxon>
        <taxon>Chaetomiaceae</taxon>
        <taxon>Parathielavia</taxon>
    </lineage>
</organism>
<protein>
    <submittedName>
        <fullName evidence="2">Uncharacterized protein</fullName>
    </submittedName>
</protein>
<sequence length="65" mass="7089">MGEADESYVVSVPRPFMLSASGRNKIHPSLFCHISYVIRTIRSNSTARSEEAGLINTLSSAAHQP</sequence>
<feature type="region of interest" description="Disordered" evidence="1">
    <location>
        <begin position="46"/>
        <end position="65"/>
    </location>
</feature>
<feature type="compositionally biased region" description="Polar residues" evidence="1">
    <location>
        <begin position="56"/>
        <end position="65"/>
    </location>
</feature>
<comment type="caution">
    <text evidence="2">The sequence shown here is derived from an EMBL/GenBank/DDBJ whole genome shotgun (WGS) entry which is preliminary data.</text>
</comment>
<name>A0AAN6PR09_9PEZI</name>
<accession>A0AAN6PR09</accession>
<evidence type="ECO:0000313" key="3">
    <source>
        <dbReference type="Proteomes" id="UP001305647"/>
    </source>
</evidence>
<evidence type="ECO:0000256" key="1">
    <source>
        <dbReference type="SAM" id="MobiDB-lite"/>
    </source>
</evidence>
<dbReference type="Proteomes" id="UP001305647">
    <property type="component" value="Unassembled WGS sequence"/>
</dbReference>
<gene>
    <name evidence="2" type="ORF">N658DRAFT_363039</name>
</gene>
<proteinExistence type="predicted"/>
<reference evidence="2" key="1">
    <citation type="journal article" date="2023" name="Mol. Phylogenet. Evol.">
        <title>Genome-scale phylogeny and comparative genomics of the fungal order Sordariales.</title>
        <authorList>
            <person name="Hensen N."/>
            <person name="Bonometti L."/>
            <person name="Westerberg I."/>
            <person name="Brannstrom I.O."/>
            <person name="Guillou S."/>
            <person name="Cros-Aarteil S."/>
            <person name="Calhoun S."/>
            <person name="Haridas S."/>
            <person name="Kuo A."/>
            <person name="Mondo S."/>
            <person name="Pangilinan J."/>
            <person name="Riley R."/>
            <person name="LaButti K."/>
            <person name="Andreopoulos B."/>
            <person name="Lipzen A."/>
            <person name="Chen C."/>
            <person name="Yan M."/>
            <person name="Daum C."/>
            <person name="Ng V."/>
            <person name="Clum A."/>
            <person name="Steindorff A."/>
            <person name="Ohm R.A."/>
            <person name="Martin F."/>
            <person name="Silar P."/>
            <person name="Natvig D.O."/>
            <person name="Lalanne C."/>
            <person name="Gautier V."/>
            <person name="Ament-Velasquez S.L."/>
            <person name="Kruys A."/>
            <person name="Hutchinson M.I."/>
            <person name="Powell A.J."/>
            <person name="Barry K."/>
            <person name="Miller A.N."/>
            <person name="Grigoriev I.V."/>
            <person name="Debuchy R."/>
            <person name="Gladieux P."/>
            <person name="Hiltunen Thoren M."/>
            <person name="Johannesson H."/>
        </authorList>
    </citation>
    <scope>NUCLEOTIDE SEQUENCE</scope>
    <source>
        <strain evidence="2">CBS 757.83</strain>
    </source>
</reference>
<dbReference type="AlphaFoldDB" id="A0AAN6PR09"/>
<evidence type="ECO:0000313" key="2">
    <source>
        <dbReference type="EMBL" id="KAK4096384.1"/>
    </source>
</evidence>
<dbReference type="EMBL" id="MU863717">
    <property type="protein sequence ID" value="KAK4096384.1"/>
    <property type="molecule type" value="Genomic_DNA"/>
</dbReference>